<reference evidence="3 4" key="1">
    <citation type="submission" date="2020-07" db="EMBL/GenBank/DDBJ databases">
        <title>Sequencing the genomes of 1000 actinobacteria strains.</title>
        <authorList>
            <person name="Klenk H.-P."/>
        </authorList>
    </citation>
    <scope>NUCLEOTIDE SEQUENCE [LARGE SCALE GENOMIC DNA]</scope>
    <source>
        <strain evidence="3 4">DSM 29531</strain>
    </source>
</reference>
<feature type="signal peptide" evidence="1">
    <location>
        <begin position="1"/>
        <end position="23"/>
    </location>
</feature>
<evidence type="ECO:0000259" key="2">
    <source>
        <dbReference type="SMART" id="SM00226"/>
    </source>
</evidence>
<evidence type="ECO:0000256" key="1">
    <source>
        <dbReference type="SAM" id="SignalP"/>
    </source>
</evidence>
<keyword evidence="1" id="KW-0732">Signal</keyword>
<feature type="domain" description="Phosphotyrosine protein phosphatase I" evidence="2">
    <location>
        <begin position="6"/>
        <end position="192"/>
    </location>
</feature>
<accession>A0A853DHP6</accession>
<comment type="caution">
    <text evidence="3">The sequence shown here is derived from an EMBL/GenBank/DDBJ whole genome shotgun (WGS) entry which is preliminary data.</text>
</comment>
<name>A0A853DHP6_9MICO</name>
<dbReference type="Gene3D" id="3.40.50.2300">
    <property type="match status" value="1"/>
</dbReference>
<evidence type="ECO:0000313" key="4">
    <source>
        <dbReference type="Proteomes" id="UP000571817"/>
    </source>
</evidence>
<proteinExistence type="predicted"/>
<dbReference type="InterPro" id="IPR050438">
    <property type="entry name" value="LMW_PTPase"/>
</dbReference>
<dbReference type="EC" id="3.1.3.48" evidence="3"/>
<organism evidence="3 4">
    <name type="scientific">Allobranchiibius huperziae</name>
    <dbReference type="NCBI Taxonomy" id="1874116"/>
    <lineage>
        <taxon>Bacteria</taxon>
        <taxon>Bacillati</taxon>
        <taxon>Actinomycetota</taxon>
        <taxon>Actinomycetes</taxon>
        <taxon>Micrococcales</taxon>
        <taxon>Dermacoccaceae</taxon>
        <taxon>Allobranchiibius</taxon>
    </lineage>
</organism>
<dbReference type="RefSeq" id="WP_179482305.1">
    <property type="nucleotide sequence ID" value="NZ_JACCFW010000001.1"/>
</dbReference>
<dbReference type="Pfam" id="PF01451">
    <property type="entry name" value="LMWPc"/>
    <property type="match status" value="1"/>
</dbReference>
<dbReference type="EMBL" id="JACCFW010000001">
    <property type="protein sequence ID" value="NYJ75543.1"/>
    <property type="molecule type" value="Genomic_DNA"/>
</dbReference>
<keyword evidence="3" id="KW-0378">Hydrolase</keyword>
<evidence type="ECO:0000313" key="3">
    <source>
        <dbReference type="EMBL" id="NYJ75543.1"/>
    </source>
</evidence>
<dbReference type="PANTHER" id="PTHR11717">
    <property type="entry name" value="LOW MOLECULAR WEIGHT PROTEIN TYROSINE PHOSPHATASE"/>
    <property type="match status" value="1"/>
</dbReference>
<protein>
    <submittedName>
        <fullName evidence="3">Protein-tyrosine phosphatase</fullName>
        <ecNumber evidence="3">3.1.3.48</ecNumber>
    </submittedName>
</protein>
<dbReference type="InterPro" id="IPR036196">
    <property type="entry name" value="Ptyr_pPase_sf"/>
</dbReference>
<sequence>MASDCFKVLVVCTANICRSPATALLLRSSLQDALAISVVSAGTRALKGSEMVAAMQQKLPADLSDGAATFRSTRLTAAMLLEADLILVMTRVHRSEVVSMCPSVVRKVFTVPEFARLLDDALTYRSSCRSNSCGATPSDALRQLREDASRARGAVRAPGRDDDIQDPARMSRRECRKVLERIARSVEPIARAFEQVTERHDREPLLVSSTDVSCVECSPIYNGV</sequence>
<dbReference type="InterPro" id="IPR023485">
    <property type="entry name" value="Ptyr_pPase"/>
</dbReference>
<dbReference type="Proteomes" id="UP000571817">
    <property type="component" value="Unassembled WGS sequence"/>
</dbReference>
<dbReference type="SUPFAM" id="SSF52788">
    <property type="entry name" value="Phosphotyrosine protein phosphatases I"/>
    <property type="match status" value="1"/>
</dbReference>
<dbReference type="AlphaFoldDB" id="A0A853DHP6"/>
<gene>
    <name evidence="3" type="ORF">HNR15_002506</name>
</gene>
<feature type="chain" id="PRO_5038866994" evidence="1">
    <location>
        <begin position="24"/>
        <end position="224"/>
    </location>
</feature>
<dbReference type="GO" id="GO:0004725">
    <property type="term" value="F:protein tyrosine phosphatase activity"/>
    <property type="evidence" value="ECO:0007669"/>
    <property type="project" value="UniProtKB-EC"/>
</dbReference>
<dbReference type="PANTHER" id="PTHR11717:SF31">
    <property type="entry name" value="LOW MOLECULAR WEIGHT PROTEIN-TYROSINE-PHOSPHATASE ETP-RELATED"/>
    <property type="match status" value="1"/>
</dbReference>
<dbReference type="SMART" id="SM00226">
    <property type="entry name" value="LMWPc"/>
    <property type="match status" value="1"/>
</dbReference>
<keyword evidence="4" id="KW-1185">Reference proteome</keyword>